<sequence length="88" mass="8912">MWVGLVAVLLADVVSTYAGLQAGMTEGNPAMRIAIETAGIAALVAVKLVVLGFGAGVRTLLDERGAVVPLGLAIPWFVAAASNATHLL</sequence>
<dbReference type="InterPro" id="IPR043717">
    <property type="entry name" value="DUF5658"/>
</dbReference>
<name>A0A4D6HGR4_9EURY</name>
<evidence type="ECO:0000313" key="4">
    <source>
        <dbReference type="Proteomes" id="UP000296706"/>
    </source>
</evidence>
<dbReference type="Proteomes" id="UP000296706">
    <property type="component" value="Chromosome"/>
</dbReference>
<evidence type="ECO:0000313" key="3">
    <source>
        <dbReference type="EMBL" id="QCC52980.1"/>
    </source>
</evidence>
<organism evidence="3 4">
    <name type="scientific">Halapricum salinum</name>
    <dbReference type="NCBI Taxonomy" id="1457250"/>
    <lineage>
        <taxon>Archaea</taxon>
        <taxon>Methanobacteriati</taxon>
        <taxon>Methanobacteriota</taxon>
        <taxon>Stenosarchaea group</taxon>
        <taxon>Halobacteria</taxon>
        <taxon>Halobacteriales</taxon>
        <taxon>Haloarculaceae</taxon>
        <taxon>Halapricum</taxon>
    </lineage>
</organism>
<evidence type="ECO:0000259" key="2">
    <source>
        <dbReference type="Pfam" id="PF18902"/>
    </source>
</evidence>
<feature type="domain" description="DUF5658" evidence="2">
    <location>
        <begin position="5"/>
        <end position="57"/>
    </location>
</feature>
<dbReference type="Pfam" id="PF18902">
    <property type="entry name" value="DUF5658"/>
    <property type="match status" value="1"/>
</dbReference>
<feature type="transmembrane region" description="Helical" evidence="1">
    <location>
        <begin position="34"/>
        <end position="54"/>
    </location>
</feature>
<protein>
    <recommendedName>
        <fullName evidence="2">DUF5658 domain-containing protein</fullName>
    </recommendedName>
</protein>
<keyword evidence="1" id="KW-1133">Transmembrane helix</keyword>
<accession>A0A4D6HGR4</accession>
<dbReference type="KEGG" id="hsn:DV733_14645"/>
<keyword evidence="4" id="KW-1185">Reference proteome</keyword>
<proteinExistence type="predicted"/>
<dbReference type="EMBL" id="CP031310">
    <property type="protein sequence ID" value="QCC52980.1"/>
    <property type="molecule type" value="Genomic_DNA"/>
</dbReference>
<keyword evidence="1" id="KW-0812">Transmembrane</keyword>
<feature type="transmembrane region" description="Helical" evidence="1">
    <location>
        <begin position="66"/>
        <end position="85"/>
    </location>
</feature>
<gene>
    <name evidence="3" type="ORF">DV733_14645</name>
</gene>
<dbReference type="AlphaFoldDB" id="A0A4D6HGR4"/>
<dbReference type="OrthoDB" id="306403at2157"/>
<reference evidence="3 4" key="1">
    <citation type="journal article" date="2019" name="Nat. Commun.">
        <title>A new type of DNA phosphorothioation-based antiviral system in archaea.</title>
        <authorList>
            <person name="Xiong L."/>
            <person name="Liu S."/>
            <person name="Chen S."/>
            <person name="Xiao Y."/>
            <person name="Zhu B."/>
            <person name="Gao Y."/>
            <person name="Zhang Y."/>
            <person name="Chen B."/>
            <person name="Luo J."/>
            <person name="Deng Z."/>
            <person name="Chen X."/>
            <person name="Wang L."/>
            <person name="Chen S."/>
        </authorList>
    </citation>
    <scope>NUCLEOTIDE SEQUENCE [LARGE SCALE GENOMIC DNA]</scope>
    <source>
        <strain evidence="3 4">CBA1105</strain>
    </source>
</reference>
<evidence type="ECO:0000256" key="1">
    <source>
        <dbReference type="SAM" id="Phobius"/>
    </source>
</evidence>
<keyword evidence="1" id="KW-0472">Membrane</keyword>